<dbReference type="AlphaFoldDB" id="A0A804MAX4"/>
<evidence type="ECO:0000256" key="1">
    <source>
        <dbReference type="ARBA" id="ARBA00022729"/>
    </source>
</evidence>
<dbReference type="EnsemblPlants" id="Zm00001eb071790_T001">
    <property type="protein sequence ID" value="Zm00001eb071790_P001"/>
    <property type="gene ID" value="Zm00001eb071790"/>
</dbReference>
<feature type="region of interest" description="Disordered" evidence="2">
    <location>
        <begin position="164"/>
        <end position="205"/>
    </location>
</feature>
<dbReference type="Proteomes" id="UP000007305">
    <property type="component" value="Chromosome 2"/>
</dbReference>
<evidence type="ECO:0000313" key="4">
    <source>
        <dbReference type="Proteomes" id="UP000007305"/>
    </source>
</evidence>
<dbReference type="Gramene" id="Zm00001eb071790_T001">
    <property type="protein sequence ID" value="Zm00001eb071790_P001"/>
    <property type="gene ID" value="Zm00001eb071790"/>
</dbReference>
<organism evidence="3 4">
    <name type="scientific">Zea mays</name>
    <name type="common">Maize</name>
    <dbReference type="NCBI Taxonomy" id="4577"/>
    <lineage>
        <taxon>Eukaryota</taxon>
        <taxon>Viridiplantae</taxon>
        <taxon>Streptophyta</taxon>
        <taxon>Embryophyta</taxon>
        <taxon>Tracheophyta</taxon>
        <taxon>Spermatophyta</taxon>
        <taxon>Magnoliopsida</taxon>
        <taxon>Liliopsida</taxon>
        <taxon>Poales</taxon>
        <taxon>Poaceae</taxon>
        <taxon>PACMAD clade</taxon>
        <taxon>Panicoideae</taxon>
        <taxon>Andropogonodae</taxon>
        <taxon>Andropogoneae</taxon>
        <taxon>Tripsacinae</taxon>
        <taxon>Zea</taxon>
    </lineage>
</organism>
<reference evidence="3" key="3">
    <citation type="submission" date="2021-05" db="UniProtKB">
        <authorList>
            <consortium name="EnsemblPlants"/>
        </authorList>
    </citation>
    <scope>IDENTIFICATION</scope>
    <source>
        <strain evidence="3">cv. B73</strain>
    </source>
</reference>
<proteinExistence type="predicted"/>
<dbReference type="GO" id="GO:0015846">
    <property type="term" value="P:polyamine transport"/>
    <property type="evidence" value="ECO:0000318"/>
    <property type="project" value="GO_Central"/>
</dbReference>
<feature type="region of interest" description="Disordered" evidence="2">
    <location>
        <begin position="126"/>
        <end position="149"/>
    </location>
</feature>
<accession>A0A804MAX4</accession>
<reference evidence="3" key="2">
    <citation type="submission" date="2019-07" db="EMBL/GenBank/DDBJ databases">
        <authorList>
            <person name="Seetharam A."/>
            <person name="Woodhouse M."/>
            <person name="Cannon E."/>
        </authorList>
    </citation>
    <scope>NUCLEOTIDE SEQUENCE [LARGE SCALE GENOMIC DNA]</scope>
    <source>
        <strain evidence="3">cv. B73</strain>
    </source>
</reference>
<keyword evidence="1" id="KW-0732">Signal</keyword>
<protein>
    <submittedName>
        <fullName evidence="3">Uncharacterized protein</fullName>
    </submittedName>
</protein>
<dbReference type="PANTHER" id="PTHR30222:SF17">
    <property type="entry name" value="SPERMIDINE_PUTRESCINE-BINDING PERIPLASMIC PROTEIN"/>
    <property type="match status" value="1"/>
</dbReference>
<dbReference type="Gene3D" id="3.40.190.10">
    <property type="entry name" value="Periplasmic binding protein-like II"/>
    <property type="match status" value="1"/>
</dbReference>
<name>A0A804MAX4_MAIZE</name>
<feature type="compositionally biased region" description="Basic and acidic residues" evidence="2">
    <location>
        <begin position="127"/>
        <end position="144"/>
    </location>
</feature>
<keyword evidence="4" id="KW-1185">Reference proteome</keyword>
<evidence type="ECO:0000313" key="3">
    <source>
        <dbReference type="EnsemblPlants" id="Zm00001eb071790_P001"/>
    </source>
</evidence>
<sequence>MSRCMDKGQVQPKSAMAADVVSLGDSWLGYAIYGRTGRIYGGPNLLGGFQWSTREVIGAVLKHLGSSYNTVDMEIEVNGGRAAVLNSFTQLQKQVQLFHGMNYLKSFSLGDVWVAVAYGLICGQHRAPQDSRPTKSVAEPEAHLLHSSTSGSTSACRVLGAYPSAKTSSPEHLRTPLYLESPVPPEAPRDSNKRRTKLDTNLVRGVPPPEILERCEFLEPLSGKALEDYR</sequence>
<dbReference type="InParanoid" id="A0A804MAX4"/>
<evidence type="ECO:0000256" key="2">
    <source>
        <dbReference type="SAM" id="MobiDB-lite"/>
    </source>
</evidence>
<reference evidence="4" key="1">
    <citation type="submission" date="2015-12" db="EMBL/GenBank/DDBJ databases">
        <title>Update maize B73 reference genome by single molecule sequencing technologies.</title>
        <authorList>
            <consortium name="Maize Genome Sequencing Project"/>
            <person name="Ware D."/>
        </authorList>
    </citation>
    <scope>NUCLEOTIDE SEQUENCE [LARGE SCALE GENOMIC DNA]</scope>
    <source>
        <strain evidence="4">cv. B73</strain>
    </source>
</reference>
<dbReference type="PANTHER" id="PTHR30222">
    <property type="entry name" value="SPERMIDINE/PUTRESCINE-BINDING PERIPLASMIC PROTEIN"/>
    <property type="match status" value="1"/>
</dbReference>